<gene>
    <name evidence="6" type="ORF">DLJ59_16420</name>
</gene>
<protein>
    <submittedName>
        <fullName evidence="6">LysR family transcriptional regulator</fullName>
    </submittedName>
</protein>
<name>A0A3N9WML3_9ACTN</name>
<dbReference type="PANTHER" id="PTHR30346">
    <property type="entry name" value="TRANSCRIPTIONAL DUAL REGULATOR HCAR-RELATED"/>
    <property type="match status" value="1"/>
</dbReference>
<comment type="caution">
    <text evidence="6">The sequence shown here is derived from an EMBL/GenBank/DDBJ whole genome shotgun (WGS) entry which is preliminary data.</text>
</comment>
<dbReference type="InterPro" id="IPR005119">
    <property type="entry name" value="LysR_subst-bd"/>
</dbReference>
<dbReference type="GO" id="GO:0003677">
    <property type="term" value="F:DNA binding"/>
    <property type="evidence" value="ECO:0007669"/>
    <property type="project" value="UniProtKB-KW"/>
</dbReference>
<dbReference type="Pfam" id="PF03466">
    <property type="entry name" value="LysR_substrate"/>
    <property type="match status" value="1"/>
</dbReference>
<dbReference type="SUPFAM" id="SSF46785">
    <property type="entry name" value="Winged helix' DNA-binding domain"/>
    <property type="match status" value="1"/>
</dbReference>
<dbReference type="GO" id="GO:0032993">
    <property type="term" value="C:protein-DNA complex"/>
    <property type="evidence" value="ECO:0007669"/>
    <property type="project" value="TreeGrafter"/>
</dbReference>
<dbReference type="SUPFAM" id="SSF53850">
    <property type="entry name" value="Periplasmic binding protein-like II"/>
    <property type="match status" value="1"/>
</dbReference>
<keyword evidence="3" id="KW-0238">DNA-binding</keyword>
<dbReference type="Proteomes" id="UP000282312">
    <property type="component" value="Unassembled WGS sequence"/>
</dbReference>
<dbReference type="AlphaFoldDB" id="A0A3N9WML3"/>
<accession>A0A3N9WML3</accession>
<comment type="similarity">
    <text evidence="1">Belongs to the LysR transcriptional regulatory family.</text>
</comment>
<dbReference type="Gene3D" id="3.40.190.10">
    <property type="entry name" value="Periplasmic binding protein-like II"/>
    <property type="match status" value="2"/>
</dbReference>
<evidence type="ECO:0000313" key="6">
    <source>
        <dbReference type="EMBL" id="RQX02136.1"/>
    </source>
</evidence>
<keyword evidence="2" id="KW-0805">Transcription regulation</keyword>
<dbReference type="InterPro" id="IPR000847">
    <property type="entry name" value="LysR_HTH_N"/>
</dbReference>
<evidence type="ECO:0000256" key="1">
    <source>
        <dbReference type="ARBA" id="ARBA00009437"/>
    </source>
</evidence>
<dbReference type="EMBL" id="QGSZ01000214">
    <property type="protein sequence ID" value="RQX02136.1"/>
    <property type="molecule type" value="Genomic_DNA"/>
</dbReference>
<sequence>MIDFPLVGCPHVAVPTRRTAVRSADPAHCTDRARRSARTANTPFLAWLQSVPVATPELRQLRYFLVLAEELSFTRAAARLMIAQQSLSQQITALERVVGVKLFDRDSRGTTLTEIGALFVPEARAVTDRAEQAVALVARALRGEVGTLRLAFLTTVANHLLPPVVRAVRHHLPELHLATESTSIAPLVQGVLGGQFDVAFTRTPLVPGLASRRLTTEPVCAVLPEGHPLAGRAELTLADLADEPWVMTPRSSWEPWHRAYQEQFRQAGFTPNIVQEEAGVQSLLGLVAAGLGVTRLAGSAASLRRTGVVFVPLVGAYAYTEMVWLAGNTAPALHRLLDVVTDLAATTDLTSTG</sequence>
<evidence type="ECO:0000256" key="4">
    <source>
        <dbReference type="ARBA" id="ARBA00023163"/>
    </source>
</evidence>
<dbReference type="FunFam" id="1.10.10.10:FF:000001">
    <property type="entry name" value="LysR family transcriptional regulator"/>
    <property type="match status" value="1"/>
</dbReference>
<evidence type="ECO:0000313" key="7">
    <source>
        <dbReference type="Proteomes" id="UP000282312"/>
    </source>
</evidence>
<dbReference type="OrthoDB" id="3176554at2"/>
<reference evidence="6 7" key="1">
    <citation type="submission" date="2018-05" db="EMBL/GenBank/DDBJ databases">
        <title>Micromonospora from Atacama Desert.</title>
        <authorList>
            <person name="Carro L."/>
            <person name="Goodfellow M."/>
            <person name="Klenk H.-P."/>
        </authorList>
    </citation>
    <scope>NUCLEOTIDE SEQUENCE [LARGE SCALE GENOMIC DNA]</scope>
    <source>
        <strain evidence="6 7">LB39</strain>
    </source>
</reference>
<dbReference type="InterPro" id="IPR036390">
    <property type="entry name" value="WH_DNA-bd_sf"/>
</dbReference>
<dbReference type="Pfam" id="PF00126">
    <property type="entry name" value="HTH_1"/>
    <property type="match status" value="1"/>
</dbReference>
<dbReference type="PANTHER" id="PTHR30346:SF0">
    <property type="entry name" value="HCA OPERON TRANSCRIPTIONAL ACTIVATOR HCAR"/>
    <property type="match status" value="1"/>
</dbReference>
<evidence type="ECO:0000256" key="3">
    <source>
        <dbReference type="ARBA" id="ARBA00023125"/>
    </source>
</evidence>
<proteinExistence type="inferred from homology"/>
<feature type="domain" description="HTH lysR-type" evidence="5">
    <location>
        <begin position="56"/>
        <end position="113"/>
    </location>
</feature>
<dbReference type="PRINTS" id="PR00039">
    <property type="entry name" value="HTHLYSR"/>
</dbReference>
<keyword evidence="4" id="KW-0804">Transcription</keyword>
<dbReference type="CDD" id="cd08414">
    <property type="entry name" value="PBP2_LTTR_aromatics_like"/>
    <property type="match status" value="1"/>
</dbReference>
<organism evidence="6 7">
    <name type="scientific">Micromonospora inaquosa</name>
    <dbReference type="NCBI Taxonomy" id="2203716"/>
    <lineage>
        <taxon>Bacteria</taxon>
        <taxon>Bacillati</taxon>
        <taxon>Actinomycetota</taxon>
        <taxon>Actinomycetes</taxon>
        <taxon>Micromonosporales</taxon>
        <taxon>Micromonosporaceae</taxon>
        <taxon>Micromonospora</taxon>
    </lineage>
</organism>
<keyword evidence="7" id="KW-1185">Reference proteome</keyword>
<dbReference type="GO" id="GO:0003700">
    <property type="term" value="F:DNA-binding transcription factor activity"/>
    <property type="evidence" value="ECO:0007669"/>
    <property type="project" value="InterPro"/>
</dbReference>
<evidence type="ECO:0000256" key="2">
    <source>
        <dbReference type="ARBA" id="ARBA00023015"/>
    </source>
</evidence>
<evidence type="ECO:0000259" key="5">
    <source>
        <dbReference type="PROSITE" id="PS50931"/>
    </source>
</evidence>
<dbReference type="InterPro" id="IPR036388">
    <property type="entry name" value="WH-like_DNA-bd_sf"/>
</dbReference>
<dbReference type="Gene3D" id="1.10.10.10">
    <property type="entry name" value="Winged helix-like DNA-binding domain superfamily/Winged helix DNA-binding domain"/>
    <property type="match status" value="1"/>
</dbReference>
<dbReference type="PROSITE" id="PS50931">
    <property type="entry name" value="HTH_LYSR"/>
    <property type="match status" value="1"/>
</dbReference>